<reference evidence="4" key="1">
    <citation type="submission" date="2024-02" db="UniProtKB">
        <authorList>
            <consortium name="WormBaseParasite"/>
        </authorList>
    </citation>
    <scope>IDENTIFICATION</scope>
</reference>
<keyword evidence="3" id="KW-1185">Reference proteome</keyword>
<feature type="compositionally biased region" description="Basic and acidic residues" evidence="1">
    <location>
        <begin position="49"/>
        <end position="87"/>
    </location>
</feature>
<protein>
    <submittedName>
        <fullName evidence="4">Uncharacterized protein</fullName>
    </submittedName>
</protein>
<dbReference type="Proteomes" id="UP000887575">
    <property type="component" value="Unassembled WGS sequence"/>
</dbReference>
<evidence type="ECO:0000256" key="1">
    <source>
        <dbReference type="SAM" id="MobiDB-lite"/>
    </source>
</evidence>
<dbReference type="WBParaSite" id="MBELARI_LOCUS21835">
    <property type="protein sequence ID" value="MBELARI_LOCUS21835"/>
    <property type="gene ID" value="MBELARI_LOCUS21835"/>
</dbReference>
<feature type="compositionally biased region" description="Polar residues" evidence="1">
    <location>
        <begin position="216"/>
        <end position="231"/>
    </location>
</feature>
<feature type="compositionally biased region" description="Basic and acidic residues" evidence="1">
    <location>
        <begin position="18"/>
        <end position="43"/>
    </location>
</feature>
<proteinExistence type="predicted"/>
<dbReference type="AlphaFoldDB" id="A0AAF3F5L5"/>
<feature type="compositionally biased region" description="Basic and acidic residues" evidence="1">
    <location>
        <begin position="115"/>
        <end position="129"/>
    </location>
</feature>
<accession>A0AAF3F5L5</accession>
<keyword evidence="2" id="KW-1133">Transmembrane helix</keyword>
<feature type="transmembrane region" description="Helical" evidence="2">
    <location>
        <begin position="157"/>
        <end position="182"/>
    </location>
</feature>
<name>A0AAF3F5L5_9BILA</name>
<organism evidence="3 4">
    <name type="scientific">Mesorhabditis belari</name>
    <dbReference type="NCBI Taxonomy" id="2138241"/>
    <lineage>
        <taxon>Eukaryota</taxon>
        <taxon>Metazoa</taxon>
        <taxon>Ecdysozoa</taxon>
        <taxon>Nematoda</taxon>
        <taxon>Chromadorea</taxon>
        <taxon>Rhabditida</taxon>
        <taxon>Rhabditina</taxon>
        <taxon>Rhabditomorpha</taxon>
        <taxon>Rhabditoidea</taxon>
        <taxon>Rhabditidae</taxon>
        <taxon>Mesorhabditinae</taxon>
        <taxon>Mesorhabditis</taxon>
    </lineage>
</organism>
<feature type="region of interest" description="Disordered" evidence="1">
    <location>
        <begin position="214"/>
        <end position="246"/>
    </location>
</feature>
<evidence type="ECO:0000256" key="2">
    <source>
        <dbReference type="SAM" id="Phobius"/>
    </source>
</evidence>
<keyword evidence="2" id="KW-0812">Transmembrane</keyword>
<sequence length="267" mass="29171">MADNKDSKPPPSPPSKDLPSDNDAKAKVDIVFEKVTSSEKQSKDVNVGDSEKANKEKPDQLEKSTKEADSEKADEKKPDQFVEKSTKESSSTDSENPNKKSSKSRGDSKLAYQDRVLKVSPESDRMTKDDDYEMGPPTGAEKKGIMGRSKKIGAKKLLCYLAVCVILFLLIVGFITGIMLLMRKTDSGTVTTEAFIGTDGIESTATTLPIRLPHDATTSTGVMPTTQTLPNSTATTHSPPTSAPPDILSIRHMRYRLPKSVVPELWR</sequence>
<evidence type="ECO:0000313" key="4">
    <source>
        <dbReference type="WBParaSite" id="MBELARI_LOCUS21835"/>
    </source>
</evidence>
<evidence type="ECO:0000313" key="3">
    <source>
        <dbReference type="Proteomes" id="UP000887575"/>
    </source>
</evidence>
<keyword evidence="2" id="KW-0472">Membrane</keyword>
<feature type="region of interest" description="Disordered" evidence="1">
    <location>
        <begin position="1"/>
        <end position="144"/>
    </location>
</feature>